<keyword evidence="4" id="KW-1185">Reference proteome</keyword>
<dbReference type="EMBL" id="KZ826327">
    <property type="protein sequence ID" value="PYI09370.1"/>
    <property type="molecule type" value="Genomic_DNA"/>
</dbReference>
<sequence>MTIFGTHLTGVALIVGCNEIGREAGLRIADAGARVVVFADIDARTAQDCSAESKGYKLHHDYQTAHFHLESMDRDKVQDMVDFVVKGYGRIDYAVNTTGLYRDRDGKMDDKGMASCCEVEAAAMCKQSQLELVYKGFKREIGQGMIVNVTPANPGAAFIHYRHAAIHLTKKTAIRQDSSCRIRCNLVCPYWVRDQHFHMESNIRQNAQQNFPYMAADLDEVADTIAFMISPSASYINAKCLVLDGGREESL</sequence>
<dbReference type="InterPro" id="IPR036291">
    <property type="entry name" value="NAD(P)-bd_dom_sf"/>
</dbReference>
<protein>
    <submittedName>
        <fullName evidence="3">NAD(P)-binding protein</fullName>
    </submittedName>
</protein>
<reference evidence="3 4" key="1">
    <citation type="submission" date="2018-02" db="EMBL/GenBank/DDBJ databases">
        <title>The genomes of Aspergillus section Nigri reveals drivers in fungal speciation.</title>
        <authorList>
            <consortium name="DOE Joint Genome Institute"/>
            <person name="Vesth T.C."/>
            <person name="Nybo J."/>
            <person name="Theobald S."/>
            <person name="Brandl J."/>
            <person name="Frisvad J.C."/>
            <person name="Nielsen K.F."/>
            <person name="Lyhne E.K."/>
            <person name="Kogle M.E."/>
            <person name="Kuo A."/>
            <person name="Riley R."/>
            <person name="Clum A."/>
            <person name="Nolan M."/>
            <person name="Lipzen A."/>
            <person name="Salamov A."/>
            <person name="Henrissat B."/>
            <person name="Wiebenga A."/>
            <person name="De vries R.P."/>
            <person name="Grigoriev I.V."/>
            <person name="Mortensen U.H."/>
            <person name="Andersen M.R."/>
            <person name="Baker S.E."/>
        </authorList>
    </citation>
    <scope>NUCLEOTIDE SEQUENCE [LARGE SCALE GENOMIC DNA]</scope>
    <source>
        <strain evidence="3 4">CBS 121057</strain>
    </source>
</reference>
<dbReference type="SUPFAM" id="SSF51735">
    <property type="entry name" value="NAD(P)-binding Rossmann-fold domains"/>
    <property type="match status" value="1"/>
</dbReference>
<dbReference type="Pfam" id="PF13561">
    <property type="entry name" value="adh_short_C2"/>
    <property type="match status" value="1"/>
</dbReference>
<evidence type="ECO:0000256" key="1">
    <source>
        <dbReference type="ARBA" id="ARBA00006484"/>
    </source>
</evidence>
<dbReference type="VEuPathDB" id="FungiDB:BO78DRAFT_404924"/>
<comment type="similarity">
    <text evidence="1">Belongs to the short-chain dehydrogenases/reductases (SDR) family.</text>
</comment>
<dbReference type="STRING" id="1448318.A0A319EI89"/>
<evidence type="ECO:0000313" key="4">
    <source>
        <dbReference type="Proteomes" id="UP000248423"/>
    </source>
</evidence>
<dbReference type="InterPro" id="IPR002347">
    <property type="entry name" value="SDR_fam"/>
</dbReference>
<organism evidence="3 4">
    <name type="scientific">Aspergillus sclerotiicarbonarius (strain CBS 121057 / IBT 28362)</name>
    <dbReference type="NCBI Taxonomy" id="1448318"/>
    <lineage>
        <taxon>Eukaryota</taxon>
        <taxon>Fungi</taxon>
        <taxon>Dikarya</taxon>
        <taxon>Ascomycota</taxon>
        <taxon>Pezizomycotina</taxon>
        <taxon>Eurotiomycetes</taxon>
        <taxon>Eurotiomycetidae</taxon>
        <taxon>Eurotiales</taxon>
        <taxon>Aspergillaceae</taxon>
        <taxon>Aspergillus</taxon>
        <taxon>Aspergillus subgen. Circumdati</taxon>
    </lineage>
</organism>
<dbReference type="Gene3D" id="3.40.50.720">
    <property type="entry name" value="NAD(P)-binding Rossmann-like Domain"/>
    <property type="match status" value="1"/>
</dbReference>
<dbReference type="PANTHER" id="PTHR42760">
    <property type="entry name" value="SHORT-CHAIN DEHYDROGENASES/REDUCTASES FAMILY MEMBER"/>
    <property type="match status" value="1"/>
</dbReference>
<dbReference type="Proteomes" id="UP000248423">
    <property type="component" value="Unassembled WGS sequence"/>
</dbReference>
<dbReference type="PANTHER" id="PTHR42760:SF124">
    <property type="entry name" value="SHORT-CHAIN DEHYDROGENASE_REDUCTASE"/>
    <property type="match status" value="1"/>
</dbReference>
<dbReference type="GO" id="GO:0016616">
    <property type="term" value="F:oxidoreductase activity, acting on the CH-OH group of donors, NAD or NADP as acceptor"/>
    <property type="evidence" value="ECO:0007669"/>
    <property type="project" value="TreeGrafter"/>
</dbReference>
<name>A0A319EI89_ASPSB</name>
<proteinExistence type="inferred from homology"/>
<gene>
    <name evidence="3" type="ORF">BO78DRAFT_404924</name>
</gene>
<dbReference type="AlphaFoldDB" id="A0A319EI89"/>
<evidence type="ECO:0000256" key="2">
    <source>
        <dbReference type="ARBA" id="ARBA00022857"/>
    </source>
</evidence>
<keyword evidence="2" id="KW-0521">NADP</keyword>
<accession>A0A319EI89</accession>
<evidence type="ECO:0000313" key="3">
    <source>
        <dbReference type="EMBL" id="PYI09370.1"/>
    </source>
</evidence>
<dbReference type="OrthoDB" id="5840532at2759"/>
<dbReference type="CDD" id="cd05233">
    <property type="entry name" value="SDR_c"/>
    <property type="match status" value="1"/>
</dbReference>